<comment type="cofactor">
    <cofactor evidence="1">
        <name>pyridoxal 5'-phosphate</name>
        <dbReference type="ChEBI" id="CHEBI:597326"/>
    </cofactor>
</comment>
<dbReference type="CDD" id="cd01562">
    <property type="entry name" value="Thr-dehyd"/>
    <property type="match status" value="1"/>
</dbReference>
<keyword evidence="4" id="KW-0456">Lyase</keyword>
<feature type="domain" description="Tryptophan synthase beta chain-like PALP" evidence="5">
    <location>
        <begin position="17"/>
        <end position="309"/>
    </location>
</feature>
<dbReference type="GO" id="GO:0006567">
    <property type="term" value="P:L-threonine catabolic process"/>
    <property type="evidence" value="ECO:0007669"/>
    <property type="project" value="TreeGrafter"/>
</dbReference>
<dbReference type="FunFam" id="3.40.50.1100:FF:000005">
    <property type="entry name" value="Threonine dehydratase catabolic"/>
    <property type="match status" value="1"/>
</dbReference>
<dbReference type="SUPFAM" id="SSF53686">
    <property type="entry name" value="Tryptophan synthase beta subunit-like PLP-dependent enzymes"/>
    <property type="match status" value="1"/>
</dbReference>
<evidence type="ECO:0000256" key="4">
    <source>
        <dbReference type="ARBA" id="ARBA00023239"/>
    </source>
</evidence>
<dbReference type="AlphaFoldDB" id="A0A964T4G6"/>
<sequence>MLGPTIHDVLAARGRLSGHAVRTPLLPAPALSERTGARVYLKPECLQRTGSFKFRGAWNAVAKLGEAGRAGVVACSSGNHAQGLAEAARLAGIPATVVMPADAPSVKRERTAASGARIVLYDRIREDREAIANRIVAEEGGTLIHPFDNAEVIAGQGTVGLEIAEDCEAAGARPDIVLVPCGGGGLTAGVALAVTDAFPAAAVYAVEPAGFDDYARSLAAGERRENERLSGSLCDALLAPAPGRIGFEINRSRLAGALSVTDAEALDAVGFAFDGLRLVAEPGGAVALAAAIAGKVPLEGRTVVVVISGGNVADETLRTALAAYRAG</sequence>
<dbReference type="PROSITE" id="PS00165">
    <property type="entry name" value="DEHYDRATASE_SER_THR"/>
    <property type="match status" value="1"/>
</dbReference>
<dbReference type="GO" id="GO:0004794">
    <property type="term" value="F:threonine deaminase activity"/>
    <property type="evidence" value="ECO:0007669"/>
    <property type="project" value="TreeGrafter"/>
</dbReference>
<dbReference type="InterPro" id="IPR001926">
    <property type="entry name" value="TrpB-like_PALP"/>
</dbReference>
<dbReference type="GO" id="GO:0006565">
    <property type="term" value="P:L-serine catabolic process"/>
    <property type="evidence" value="ECO:0007669"/>
    <property type="project" value="TreeGrafter"/>
</dbReference>
<dbReference type="EMBL" id="SPKJ01000021">
    <property type="protein sequence ID" value="MYZ47762.1"/>
    <property type="molecule type" value="Genomic_DNA"/>
</dbReference>
<protein>
    <submittedName>
        <fullName evidence="6">Threonine/serine dehydratase</fullName>
    </submittedName>
</protein>
<dbReference type="Proteomes" id="UP000773614">
    <property type="component" value="Unassembled WGS sequence"/>
</dbReference>
<dbReference type="PANTHER" id="PTHR48078">
    <property type="entry name" value="THREONINE DEHYDRATASE, MITOCHONDRIAL-RELATED"/>
    <property type="match status" value="1"/>
</dbReference>
<evidence type="ECO:0000256" key="2">
    <source>
        <dbReference type="ARBA" id="ARBA00010869"/>
    </source>
</evidence>
<dbReference type="Gene3D" id="3.40.50.1100">
    <property type="match status" value="2"/>
</dbReference>
<evidence type="ECO:0000256" key="3">
    <source>
        <dbReference type="ARBA" id="ARBA00022898"/>
    </source>
</evidence>
<dbReference type="GO" id="GO:0003941">
    <property type="term" value="F:L-serine ammonia-lyase activity"/>
    <property type="evidence" value="ECO:0007669"/>
    <property type="project" value="TreeGrafter"/>
</dbReference>
<evidence type="ECO:0000259" key="5">
    <source>
        <dbReference type="Pfam" id="PF00291"/>
    </source>
</evidence>
<evidence type="ECO:0000313" key="7">
    <source>
        <dbReference type="Proteomes" id="UP000773614"/>
    </source>
</evidence>
<dbReference type="GO" id="GO:0009097">
    <property type="term" value="P:isoleucine biosynthetic process"/>
    <property type="evidence" value="ECO:0007669"/>
    <property type="project" value="TreeGrafter"/>
</dbReference>
<proteinExistence type="inferred from homology"/>
<dbReference type="InterPro" id="IPR036052">
    <property type="entry name" value="TrpB-like_PALP_sf"/>
</dbReference>
<dbReference type="Pfam" id="PF00291">
    <property type="entry name" value="PALP"/>
    <property type="match status" value="1"/>
</dbReference>
<dbReference type="InterPro" id="IPR000634">
    <property type="entry name" value="Ser/Thr_deHydtase_PyrdxlP-BS"/>
</dbReference>
<dbReference type="GO" id="GO:0030170">
    <property type="term" value="F:pyridoxal phosphate binding"/>
    <property type="evidence" value="ECO:0007669"/>
    <property type="project" value="InterPro"/>
</dbReference>
<dbReference type="OrthoDB" id="9811476at2"/>
<evidence type="ECO:0000256" key="1">
    <source>
        <dbReference type="ARBA" id="ARBA00001933"/>
    </source>
</evidence>
<dbReference type="InterPro" id="IPR050147">
    <property type="entry name" value="Ser/Thr_Dehydratase"/>
</dbReference>
<name>A0A964T4G6_9HYPH</name>
<organism evidence="6 7">
    <name type="scientific">Propylenella binzhouense</name>
    <dbReference type="NCBI Taxonomy" id="2555902"/>
    <lineage>
        <taxon>Bacteria</taxon>
        <taxon>Pseudomonadati</taxon>
        <taxon>Pseudomonadota</taxon>
        <taxon>Alphaproteobacteria</taxon>
        <taxon>Hyphomicrobiales</taxon>
        <taxon>Propylenellaceae</taxon>
        <taxon>Propylenella</taxon>
    </lineage>
</organism>
<gene>
    <name evidence="6" type="ORF">E4O86_08560</name>
</gene>
<dbReference type="PANTHER" id="PTHR48078:SF6">
    <property type="entry name" value="L-THREONINE DEHYDRATASE CATABOLIC TDCB"/>
    <property type="match status" value="1"/>
</dbReference>
<reference evidence="6" key="1">
    <citation type="submission" date="2019-03" db="EMBL/GenBank/DDBJ databases">
        <title>Afifella sp. nov., isolated from activated sludge.</title>
        <authorList>
            <person name="Li Q."/>
            <person name="Liu Y."/>
        </authorList>
    </citation>
    <scope>NUCLEOTIDE SEQUENCE</scope>
    <source>
        <strain evidence="6">L72</strain>
    </source>
</reference>
<dbReference type="RefSeq" id="WP_161140112.1">
    <property type="nucleotide sequence ID" value="NZ_SPKJ01000021.1"/>
</dbReference>
<comment type="similarity">
    <text evidence="2">Belongs to the serine/threonine dehydratase family.</text>
</comment>
<accession>A0A964T4G6</accession>
<keyword evidence="7" id="KW-1185">Reference proteome</keyword>
<comment type="caution">
    <text evidence="6">The sequence shown here is derived from an EMBL/GenBank/DDBJ whole genome shotgun (WGS) entry which is preliminary data.</text>
</comment>
<evidence type="ECO:0000313" key="6">
    <source>
        <dbReference type="EMBL" id="MYZ47762.1"/>
    </source>
</evidence>
<keyword evidence="3" id="KW-0663">Pyridoxal phosphate</keyword>